<name>A0A6G0XGV2_9STRA</name>
<evidence type="ECO:0000256" key="7">
    <source>
        <dbReference type="SAM" id="MobiDB-lite"/>
    </source>
</evidence>
<dbReference type="SMART" id="SM00855">
    <property type="entry name" value="PGAM"/>
    <property type="match status" value="1"/>
</dbReference>
<gene>
    <name evidence="9" type="ORF">Ae201684_004727</name>
</gene>
<comment type="similarity">
    <text evidence="1">Belongs to the phosphoglycerate mutase family. BPG-dependent PGAM subfamily.</text>
</comment>
<dbReference type="InterPro" id="IPR001345">
    <property type="entry name" value="PG/BPGM_mutase_AS"/>
</dbReference>
<evidence type="ECO:0000256" key="3">
    <source>
        <dbReference type="ARBA" id="ARBA00023152"/>
    </source>
</evidence>
<dbReference type="GO" id="GO:0006096">
    <property type="term" value="P:glycolytic process"/>
    <property type="evidence" value="ECO:0007669"/>
    <property type="project" value="UniProtKB-KW"/>
</dbReference>
<comment type="caution">
    <text evidence="9">The sequence shown here is derived from an EMBL/GenBank/DDBJ whole genome shotgun (WGS) entry which is preliminary data.</text>
</comment>
<feature type="chain" id="PRO_5026131500" description="phosphoglycerate mutase (2,3-diphosphoglycerate-dependent)" evidence="8">
    <location>
        <begin position="21"/>
        <end position="366"/>
    </location>
</feature>
<keyword evidence="10" id="KW-1185">Reference proteome</keyword>
<feature type="site" description="Transition state stabilizer" evidence="6">
    <location>
        <position position="280"/>
    </location>
</feature>
<feature type="region of interest" description="Disordered" evidence="7">
    <location>
        <begin position="27"/>
        <end position="57"/>
    </location>
</feature>
<evidence type="ECO:0000256" key="1">
    <source>
        <dbReference type="ARBA" id="ARBA00006717"/>
    </source>
</evidence>
<proteinExistence type="inferred from homology"/>
<dbReference type="Pfam" id="PF00300">
    <property type="entry name" value="His_Phos_1"/>
    <property type="match status" value="2"/>
</dbReference>
<dbReference type="InterPro" id="IPR005952">
    <property type="entry name" value="Phosphogly_mut1"/>
</dbReference>
<evidence type="ECO:0000256" key="5">
    <source>
        <dbReference type="PIRSR" id="PIRSR613078-2"/>
    </source>
</evidence>
<sequence>MLKESAWIVLGICLTLQVQALLRYTNKSNKQPPGSSRPSTPRRTSHAAAPTSSSMRRVSSANEIFALPEPHVLPHSHSIVWETATDLTYFDKDARSSGMLILMRHGQSVWNRKPAEPDKVWRYAGTVDVPLSDVGIQEALEAGQALQHIPLDLVFCSQMDRARSTAPLSIHESGKTPVTVYSSPLDAPEFDDLYEPDPTRFVLPVYVTAALNERHFGSLQGVPSTHHPSGLGPIRNDYRLKFPGLKGESCADIEARAWPFFQEFILPHLRAGKNVLVSTHGFVIRTFIKMLEAMDDATYVSQMALEKSQPGNCRLLAPTGVPLMYQYREEQDDFIPVTAVNKRARAKSVARAASATALTATSAPIE</sequence>
<keyword evidence="8" id="KW-0732">Signal</keyword>
<evidence type="ECO:0000256" key="2">
    <source>
        <dbReference type="ARBA" id="ARBA00012028"/>
    </source>
</evidence>
<dbReference type="EMBL" id="VJMJ01000063">
    <property type="protein sequence ID" value="KAF0739545.1"/>
    <property type="molecule type" value="Genomic_DNA"/>
</dbReference>
<organism evidence="9 10">
    <name type="scientific">Aphanomyces euteiches</name>
    <dbReference type="NCBI Taxonomy" id="100861"/>
    <lineage>
        <taxon>Eukaryota</taxon>
        <taxon>Sar</taxon>
        <taxon>Stramenopiles</taxon>
        <taxon>Oomycota</taxon>
        <taxon>Saprolegniomycetes</taxon>
        <taxon>Saprolegniales</taxon>
        <taxon>Verrucalvaceae</taxon>
        <taxon>Aphanomyces</taxon>
    </lineage>
</organism>
<dbReference type="InterPro" id="IPR013078">
    <property type="entry name" value="His_Pase_superF_clade-1"/>
</dbReference>
<evidence type="ECO:0000256" key="6">
    <source>
        <dbReference type="PIRSR" id="PIRSR613078-3"/>
    </source>
</evidence>
<evidence type="ECO:0000256" key="4">
    <source>
        <dbReference type="ARBA" id="ARBA00023235"/>
    </source>
</evidence>
<dbReference type="PROSITE" id="PS00175">
    <property type="entry name" value="PG_MUTASE"/>
    <property type="match status" value="1"/>
</dbReference>
<dbReference type="Proteomes" id="UP000481153">
    <property type="component" value="Unassembled WGS sequence"/>
</dbReference>
<keyword evidence="4" id="KW-0413">Isomerase</keyword>
<feature type="binding site" evidence="5">
    <location>
        <position position="161"/>
    </location>
    <ligand>
        <name>substrate</name>
    </ligand>
</feature>
<reference evidence="9 10" key="1">
    <citation type="submission" date="2019-07" db="EMBL/GenBank/DDBJ databases">
        <title>Genomics analysis of Aphanomyces spp. identifies a new class of oomycete effector associated with host adaptation.</title>
        <authorList>
            <person name="Gaulin E."/>
        </authorList>
    </citation>
    <scope>NUCLEOTIDE SEQUENCE [LARGE SCALE GENOMIC DNA]</scope>
    <source>
        <strain evidence="9 10">ATCC 201684</strain>
    </source>
</reference>
<feature type="signal peptide" evidence="8">
    <location>
        <begin position="1"/>
        <end position="20"/>
    </location>
</feature>
<dbReference type="InterPro" id="IPR029033">
    <property type="entry name" value="His_PPase_superfam"/>
</dbReference>
<protein>
    <recommendedName>
        <fullName evidence="2">phosphoglycerate mutase (2,3-diphosphoglycerate-dependent)</fullName>
        <ecNumber evidence="2">5.4.2.11</ecNumber>
    </recommendedName>
</protein>
<dbReference type="PANTHER" id="PTHR11931">
    <property type="entry name" value="PHOSPHOGLYCERATE MUTASE"/>
    <property type="match status" value="1"/>
</dbReference>
<dbReference type="Gene3D" id="3.40.50.1240">
    <property type="entry name" value="Phosphoglycerate mutase-like"/>
    <property type="match status" value="1"/>
</dbReference>
<dbReference type="AlphaFoldDB" id="A0A6G0XGV2"/>
<dbReference type="CDD" id="cd07067">
    <property type="entry name" value="HP_PGM_like"/>
    <property type="match status" value="1"/>
</dbReference>
<feature type="binding site" evidence="5">
    <location>
        <begin position="104"/>
        <end position="111"/>
    </location>
    <ligand>
        <name>substrate</name>
    </ligand>
</feature>
<evidence type="ECO:0000256" key="8">
    <source>
        <dbReference type="SAM" id="SignalP"/>
    </source>
</evidence>
<feature type="compositionally biased region" description="Low complexity" evidence="7">
    <location>
        <begin position="32"/>
        <end position="42"/>
    </location>
</feature>
<accession>A0A6G0XGV2</accession>
<dbReference type="GO" id="GO:0004619">
    <property type="term" value="F:phosphoglycerate mutase activity"/>
    <property type="evidence" value="ECO:0007669"/>
    <property type="project" value="UniProtKB-EC"/>
</dbReference>
<evidence type="ECO:0000313" key="9">
    <source>
        <dbReference type="EMBL" id="KAF0739545.1"/>
    </source>
</evidence>
<evidence type="ECO:0000313" key="10">
    <source>
        <dbReference type="Proteomes" id="UP000481153"/>
    </source>
</evidence>
<dbReference type="VEuPathDB" id="FungiDB:AeMF1_001965"/>
<dbReference type="EC" id="5.4.2.11" evidence="2"/>
<dbReference type="SUPFAM" id="SSF53254">
    <property type="entry name" value="Phosphoglycerate mutase-like"/>
    <property type="match status" value="1"/>
</dbReference>
<keyword evidence="3" id="KW-0324">Glycolysis</keyword>